<organism evidence="1 2">
    <name type="scientific">Halomonas fontilapidosi</name>
    <dbReference type="NCBI Taxonomy" id="616675"/>
    <lineage>
        <taxon>Bacteria</taxon>
        <taxon>Pseudomonadati</taxon>
        <taxon>Pseudomonadota</taxon>
        <taxon>Gammaproteobacteria</taxon>
        <taxon>Oceanospirillales</taxon>
        <taxon>Halomonadaceae</taxon>
        <taxon>Halomonas</taxon>
    </lineage>
</organism>
<dbReference type="InterPro" id="IPR013078">
    <property type="entry name" value="His_Pase_superF_clade-1"/>
</dbReference>
<dbReference type="AlphaFoldDB" id="A0A7W5GYA4"/>
<dbReference type="SUPFAM" id="SSF53254">
    <property type="entry name" value="Phosphoglycerate mutase-like"/>
    <property type="match status" value="1"/>
</dbReference>
<dbReference type="RefSeq" id="WP_246378452.1">
    <property type="nucleotide sequence ID" value="NZ_JACHXQ010000004.1"/>
</dbReference>
<dbReference type="CDD" id="cd07040">
    <property type="entry name" value="HP"/>
    <property type="match status" value="1"/>
</dbReference>
<name>A0A7W5GYA4_9GAMM</name>
<sequence>MNPHTLGIPINVVVATLFTRARQAFASFGERRRAGRVWACLVTMLLAGQVMAGQDNEAAAWQALAQGGHVALMRHALAPGIGDPAGFALDDCSTQRNLSTAGRAQAQAIGERFREKGIPVAAVRSSRWCRCLETAELLGLGEVIPTPALDSFFRDRSTAEHQTAETRALIEAWNGEGTLVLVTHQVNISALVGAGVGSGDIAVVRPGETGLTRVGWIR</sequence>
<proteinExistence type="predicted"/>
<gene>
    <name evidence="1" type="ORF">FHR95_001703</name>
</gene>
<dbReference type="Pfam" id="PF00300">
    <property type="entry name" value="His_Phos_1"/>
    <property type="match status" value="1"/>
</dbReference>
<dbReference type="EMBL" id="JACHXQ010000004">
    <property type="protein sequence ID" value="MBB3184143.1"/>
    <property type="molecule type" value="Genomic_DNA"/>
</dbReference>
<accession>A0A7W5GYA4</accession>
<evidence type="ECO:0000313" key="2">
    <source>
        <dbReference type="Proteomes" id="UP000563050"/>
    </source>
</evidence>
<reference evidence="1 2" key="1">
    <citation type="submission" date="2020-08" db="EMBL/GenBank/DDBJ databases">
        <title>Genomic Encyclopedia of Type Strains, Phase III (KMG-III): the genomes of soil and plant-associated and newly described type strains.</title>
        <authorList>
            <person name="Whitman W."/>
        </authorList>
    </citation>
    <scope>NUCLEOTIDE SEQUENCE [LARGE SCALE GENOMIC DNA]</scope>
    <source>
        <strain evidence="1 2">CECT 7341</strain>
    </source>
</reference>
<dbReference type="Gene3D" id="3.40.50.1240">
    <property type="entry name" value="Phosphoglycerate mutase-like"/>
    <property type="match status" value="1"/>
</dbReference>
<evidence type="ECO:0000313" key="1">
    <source>
        <dbReference type="EMBL" id="MBB3184143.1"/>
    </source>
</evidence>
<dbReference type="Proteomes" id="UP000563050">
    <property type="component" value="Unassembled WGS sequence"/>
</dbReference>
<keyword evidence="2" id="KW-1185">Reference proteome</keyword>
<protein>
    <submittedName>
        <fullName evidence="1">Phosphohistidine phosphatase SixA</fullName>
    </submittedName>
</protein>
<comment type="caution">
    <text evidence="1">The sequence shown here is derived from an EMBL/GenBank/DDBJ whole genome shotgun (WGS) entry which is preliminary data.</text>
</comment>
<dbReference type="InterPro" id="IPR029033">
    <property type="entry name" value="His_PPase_superfam"/>
</dbReference>